<organism evidence="2 3">
    <name type="scientific">Hohenbuehelia grisea</name>
    <dbReference type="NCBI Taxonomy" id="104357"/>
    <lineage>
        <taxon>Eukaryota</taxon>
        <taxon>Fungi</taxon>
        <taxon>Dikarya</taxon>
        <taxon>Basidiomycota</taxon>
        <taxon>Agaricomycotina</taxon>
        <taxon>Agaricomycetes</taxon>
        <taxon>Agaricomycetidae</taxon>
        <taxon>Agaricales</taxon>
        <taxon>Pleurotineae</taxon>
        <taxon>Pleurotaceae</taxon>
        <taxon>Hohenbuehelia</taxon>
    </lineage>
</organism>
<gene>
    <name evidence="2" type="ORF">HGRIS_001488</name>
</gene>
<accession>A0ABR3JPF9</accession>
<keyword evidence="3" id="KW-1185">Reference proteome</keyword>
<sequence length="81" mass="8906">MSETEREREKGWNASRRLSGGELANAGEGPGDVPVSVCTMLYAPRQLKTRGGWESIRLRAPSAPARRALQWRTVSATGHDQ</sequence>
<evidence type="ECO:0000256" key="1">
    <source>
        <dbReference type="SAM" id="MobiDB-lite"/>
    </source>
</evidence>
<proteinExistence type="predicted"/>
<feature type="region of interest" description="Disordered" evidence="1">
    <location>
        <begin position="1"/>
        <end position="32"/>
    </location>
</feature>
<dbReference type="EMBL" id="JASNQZ010000005">
    <property type="protein sequence ID" value="KAL0957708.1"/>
    <property type="molecule type" value="Genomic_DNA"/>
</dbReference>
<evidence type="ECO:0000313" key="3">
    <source>
        <dbReference type="Proteomes" id="UP001556367"/>
    </source>
</evidence>
<reference evidence="3" key="1">
    <citation type="submission" date="2024-06" db="EMBL/GenBank/DDBJ databases">
        <title>Multi-omics analyses provide insights into the biosynthesis of the anticancer antibiotic pleurotin in Hohenbuehelia grisea.</title>
        <authorList>
            <person name="Weaver J.A."/>
            <person name="Alberti F."/>
        </authorList>
    </citation>
    <scope>NUCLEOTIDE SEQUENCE [LARGE SCALE GENOMIC DNA]</scope>
    <source>
        <strain evidence="3">T-177</strain>
    </source>
</reference>
<protein>
    <submittedName>
        <fullName evidence="2">Uncharacterized protein</fullName>
    </submittedName>
</protein>
<comment type="caution">
    <text evidence="2">The sequence shown here is derived from an EMBL/GenBank/DDBJ whole genome shotgun (WGS) entry which is preliminary data.</text>
</comment>
<evidence type="ECO:0000313" key="2">
    <source>
        <dbReference type="EMBL" id="KAL0957708.1"/>
    </source>
</evidence>
<dbReference type="Proteomes" id="UP001556367">
    <property type="component" value="Unassembled WGS sequence"/>
</dbReference>
<name>A0ABR3JPF9_9AGAR</name>
<feature type="compositionally biased region" description="Basic and acidic residues" evidence="1">
    <location>
        <begin position="1"/>
        <end position="11"/>
    </location>
</feature>